<dbReference type="InterPro" id="IPR051338">
    <property type="entry name" value="NodU/CmcH_Carbamoyltrnsfr"/>
</dbReference>
<evidence type="ECO:0000313" key="2">
    <source>
        <dbReference type="EMBL" id="GAJ05773.1"/>
    </source>
</evidence>
<organism evidence="2">
    <name type="scientific">marine sediment metagenome</name>
    <dbReference type="NCBI Taxonomy" id="412755"/>
    <lineage>
        <taxon>unclassified sequences</taxon>
        <taxon>metagenomes</taxon>
        <taxon>ecological metagenomes</taxon>
    </lineage>
</organism>
<gene>
    <name evidence="2" type="ORF">S12H4_46841</name>
</gene>
<dbReference type="EMBL" id="BARW01029101">
    <property type="protein sequence ID" value="GAJ05773.1"/>
    <property type="molecule type" value="Genomic_DNA"/>
</dbReference>
<name>X1TKA5_9ZZZZ</name>
<dbReference type="InterPro" id="IPR038152">
    <property type="entry name" value="Carbam_trans_C_sf"/>
</dbReference>
<proteinExistence type="predicted"/>
<feature type="domain" description="Carbamoyltransferase C-terminal" evidence="1">
    <location>
        <begin position="2"/>
        <end position="55"/>
    </location>
</feature>
<dbReference type="Pfam" id="PF16861">
    <property type="entry name" value="Carbam_trans_C"/>
    <property type="match status" value="1"/>
</dbReference>
<accession>X1TKA5</accession>
<reference evidence="2" key="1">
    <citation type="journal article" date="2014" name="Front. Microbiol.">
        <title>High frequency of phylogenetically diverse reductive dehalogenase-homologous genes in deep subseafloor sedimentary metagenomes.</title>
        <authorList>
            <person name="Kawai M."/>
            <person name="Futagami T."/>
            <person name="Toyoda A."/>
            <person name="Takaki Y."/>
            <person name="Nishi S."/>
            <person name="Hori S."/>
            <person name="Arai W."/>
            <person name="Tsubouchi T."/>
            <person name="Morono Y."/>
            <person name="Uchiyama I."/>
            <person name="Ito T."/>
            <person name="Fujiyama A."/>
            <person name="Inagaki F."/>
            <person name="Takami H."/>
        </authorList>
    </citation>
    <scope>NUCLEOTIDE SEQUENCE</scope>
    <source>
        <strain evidence="2">Expedition CK06-06</strain>
    </source>
</reference>
<dbReference type="InterPro" id="IPR031730">
    <property type="entry name" value="Carbam_trans_C"/>
</dbReference>
<dbReference type="PANTHER" id="PTHR34847">
    <property type="entry name" value="NODULATION PROTEIN U"/>
    <property type="match status" value="1"/>
</dbReference>
<feature type="non-terminal residue" evidence="2">
    <location>
        <position position="1"/>
    </location>
</feature>
<protein>
    <recommendedName>
        <fullName evidence="1">Carbamoyltransferase C-terminal domain-containing protein</fullName>
    </recommendedName>
</protein>
<dbReference type="Gene3D" id="3.90.870.20">
    <property type="entry name" value="Carbamoyltransferase, C-terminal domain"/>
    <property type="match status" value="1"/>
</dbReference>
<dbReference type="PANTHER" id="PTHR34847:SF1">
    <property type="entry name" value="NODULATION PROTEIN U"/>
    <property type="match status" value="1"/>
</dbReference>
<sequence length="55" mass="6062">EIVKKFGEATGIPVLLNTSFNLRGEPIVNTPADAFHTFSNSGIDVLVLENFMIRK</sequence>
<dbReference type="AlphaFoldDB" id="X1TKA5"/>
<evidence type="ECO:0000259" key="1">
    <source>
        <dbReference type="Pfam" id="PF16861"/>
    </source>
</evidence>
<comment type="caution">
    <text evidence="2">The sequence shown here is derived from an EMBL/GenBank/DDBJ whole genome shotgun (WGS) entry which is preliminary data.</text>
</comment>